<name>A0A7S3C1I0_9EUKA</name>
<sequence length="266" mass="29847">MKPIGGGGMSAGINTHLLSGKIDDVPSLFMQAMRLRQAAPHNSLILERYLGGAEVFAETLVRHGGVLRCSFRALKWSVGRHGNPYGNGSMWQWPAVLSRQQHKKCSRVVHESVRALGLTSGVFGFQLTLDPSAGCTFLELNTRPHMWPMLFDPLIQLYFTDVWLYPAASLLTATNAPDEMFSSMLTGTNASGSLALTTVCTGEAADQQLFYREWLMWMTHRNACKTTLTPYTPLEPWRAGVEAKMERRHKNLWSGMEMPWWIKRSS</sequence>
<evidence type="ECO:0008006" key="2">
    <source>
        <dbReference type="Google" id="ProtNLM"/>
    </source>
</evidence>
<evidence type="ECO:0000313" key="1">
    <source>
        <dbReference type="EMBL" id="CAE0151531.1"/>
    </source>
</evidence>
<dbReference type="AlphaFoldDB" id="A0A7S3C1I0"/>
<dbReference type="SUPFAM" id="SSF56059">
    <property type="entry name" value="Glutathione synthetase ATP-binding domain-like"/>
    <property type="match status" value="1"/>
</dbReference>
<accession>A0A7S3C1I0</accession>
<dbReference type="EMBL" id="HBHX01070590">
    <property type="protein sequence ID" value="CAE0151531.1"/>
    <property type="molecule type" value="Transcribed_RNA"/>
</dbReference>
<gene>
    <name evidence="1" type="ORF">HERI1096_LOCUS38992</name>
</gene>
<organism evidence="1">
    <name type="scientific">Haptolina ericina</name>
    <dbReference type="NCBI Taxonomy" id="156174"/>
    <lineage>
        <taxon>Eukaryota</taxon>
        <taxon>Haptista</taxon>
        <taxon>Haptophyta</taxon>
        <taxon>Prymnesiophyceae</taxon>
        <taxon>Prymnesiales</taxon>
        <taxon>Prymnesiaceae</taxon>
        <taxon>Haptolina</taxon>
    </lineage>
</organism>
<dbReference type="Gene3D" id="3.30.470.20">
    <property type="entry name" value="ATP-grasp fold, B domain"/>
    <property type="match status" value="1"/>
</dbReference>
<protein>
    <recommendedName>
        <fullName evidence="2">ATP-grasp domain-containing protein</fullName>
    </recommendedName>
</protein>
<proteinExistence type="predicted"/>
<reference evidence="1" key="1">
    <citation type="submission" date="2021-01" db="EMBL/GenBank/DDBJ databases">
        <authorList>
            <person name="Corre E."/>
            <person name="Pelletier E."/>
            <person name="Niang G."/>
            <person name="Scheremetjew M."/>
            <person name="Finn R."/>
            <person name="Kale V."/>
            <person name="Holt S."/>
            <person name="Cochrane G."/>
            <person name="Meng A."/>
            <person name="Brown T."/>
            <person name="Cohen L."/>
        </authorList>
    </citation>
    <scope>NUCLEOTIDE SEQUENCE</scope>
    <source>
        <strain evidence="1">CCMP281</strain>
    </source>
</reference>